<keyword evidence="1" id="KW-1133">Transmembrane helix</keyword>
<keyword evidence="1" id="KW-0472">Membrane</keyword>
<feature type="chain" id="PRO_5025482187" evidence="2">
    <location>
        <begin position="22"/>
        <end position="198"/>
    </location>
</feature>
<dbReference type="AlphaFoldDB" id="A0A6A6NZF0"/>
<keyword evidence="2" id="KW-0732">Signal</keyword>
<keyword evidence="4" id="KW-1185">Reference proteome</keyword>
<organism evidence="3 4">
    <name type="scientific">Lineolata rhizophorae</name>
    <dbReference type="NCBI Taxonomy" id="578093"/>
    <lineage>
        <taxon>Eukaryota</taxon>
        <taxon>Fungi</taxon>
        <taxon>Dikarya</taxon>
        <taxon>Ascomycota</taxon>
        <taxon>Pezizomycotina</taxon>
        <taxon>Dothideomycetes</taxon>
        <taxon>Dothideomycetes incertae sedis</taxon>
        <taxon>Lineolatales</taxon>
        <taxon>Lineolataceae</taxon>
        <taxon>Lineolata</taxon>
    </lineage>
</organism>
<feature type="transmembrane region" description="Helical" evidence="1">
    <location>
        <begin position="164"/>
        <end position="185"/>
    </location>
</feature>
<keyword evidence="1" id="KW-0812">Transmembrane</keyword>
<gene>
    <name evidence="3" type="ORF">BDY21DRAFT_421673</name>
</gene>
<dbReference type="EMBL" id="MU001681">
    <property type="protein sequence ID" value="KAF2457059.1"/>
    <property type="molecule type" value="Genomic_DNA"/>
</dbReference>
<proteinExistence type="predicted"/>
<dbReference type="Proteomes" id="UP000799766">
    <property type="component" value="Unassembled WGS sequence"/>
</dbReference>
<evidence type="ECO:0000313" key="4">
    <source>
        <dbReference type="Proteomes" id="UP000799766"/>
    </source>
</evidence>
<name>A0A6A6NZF0_9PEZI</name>
<protein>
    <submittedName>
        <fullName evidence="3">Uncharacterized protein</fullName>
    </submittedName>
</protein>
<evidence type="ECO:0000313" key="3">
    <source>
        <dbReference type="EMBL" id="KAF2457059.1"/>
    </source>
</evidence>
<evidence type="ECO:0000256" key="1">
    <source>
        <dbReference type="SAM" id="Phobius"/>
    </source>
</evidence>
<feature type="signal peptide" evidence="2">
    <location>
        <begin position="1"/>
        <end position="21"/>
    </location>
</feature>
<accession>A0A6A6NZF0</accession>
<sequence>MRVSNFLCLFVSLSLASPLLGGVELSPEPRMTCLNTSSPGTKRIIYFTAHIPLDRQRIEIEHFNGSMQTFAITTPWLVAHKTHLRDTLDELGFNVNTHWSLNKRCGWRSLGNVTGAGVPRGELWWLPLYANNFVANRTHEERLRPEFEYAAKMAMLKSYPTEEIALIVVGIALPLLASVLCWMLCARSRGKKAKKSST</sequence>
<evidence type="ECO:0000256" key="2">
    <source>
        <dbReference type="SAM" id="SignalP"/>
    </source>
</evidence>
<reference evidence="3" key="1">
    <citation type="journal article" date="2020" name="Stud. Mycol.">
        <title>101 Dothideomycetes genomes: a test case for predicting lifestyles and emergence of pathogens.</title>
        <authorList>
            <person name="Haridas S."/>
            <person name="Albert R."/>
            <person name="Binder M."/>
            <person name="Bloem J."/>
            <person name="Labutti K."/>
            <person name="Salamov A."/>
            <person name="Andreopoulos B."/>
            <person name="Baker S."/>
            <person name="Barry K."/>
            <person name="Bills G."/>
            <person name="Bluhm B."/>
            <person name="Cannon C."/>
            <person name="Castanera R."/>
            <person name="Culley D."/>
            <person name="Daum C."/>
            <person name="Ezra D."/>
            <person name="Gonzalez J."/>
            <person name="Henrissat B."/>
            <person name="Kuo A."/>
            <person name="Liang C."/>
            <person name="Lipzen A."/>
            <person name="Lutzoni F."/>
            <person name="Magnuson J."/>
            <person name="Mondo S."/>
            <person name="Nolan M."/>
            <person name="Ohm R."/>
            <person name="Pangilinan J."/>
            <person name="Park H.-J."/>
            <person name="Ramirez L."/>
            <person name="Alfaro M."/>
            <person name="Sun H."/>
            <person name="Tritt A."/>
            <person name="Yoshinaga Y."/>
            <person name="Zwiers L.-H."/>
            <person name="Turgeon B."/>
            <person name="Goodwin S."/>
            <person name="Spatafora J."/>
            <person name="Crous P."/>
            <person name="Grigoriev I."/>
        </authorList>
    </citation>
    <scope>NUCLEOTIDE SEQUENCE</scope>
    <source>
        <strain evidence="3">ATCC 16933</strain>
    </source>
</reference>